<name>A0ABT5KSS4_9BURK</name>
<dbReference type="Proteomes" id="UP001219862">
    <property type="component" value="Unassembled WGS sequence"/>
</dbReference>
<evidence type="ECO:0000313" key="2">
    <source>
        <dbReference type="EMBL" id="MDC8785988.1"/>
    </source>
</evidence>
<evidence type="ECO:0000313" key="3">
    <source>
        <dbReference type="Proteomes" id="UP001219862"/>
    </source>
</evidence>
<dbReference type="RefSeq" id="WP_273597103.1">
    <property type="nucleotide sequence ID" value="NZ_JAQQXS010000010.1"/>
</dbReference>
<keyword evidence="3" id="KW-1185">Reference proteome</keyword>
<dbReference type="EMBL" id="JAQQXS010000010">
    <property type="protein sequence ID" value="MDC8785988.1"/>
    <property type="molecule type" value="Genomic_DNA"/>
</dbReference>
<reference evidence="2 3" key="1">
    <citation type="submission" date="2022-10" db="EMBL/GenBank/DDBJ databases">
        <title>paucibacter sp. hw8 Genome sequencing.</title>
        <authorList>
            <person name="Park S."/>
        </authorList>
    </citation>
    <scope>NUCLEOTIDE SEQUENCE [LARGE SCALE GENOMIC DNA]</scope>
    <source>
        <strain evidence="3">hw8</strain>
    </source>
</reference>
<protein>
    <submittedName>
        <fullName evidence="2">Uncharacterized protein</fullName>
    </submittedName>
</protein>
<proteinExistence type="predicted"/>
<evidence type="ECO:0000256" key="1">
    <source>
        <dbReference type="SAM" id="MobiDB-lite"/>
    </source>
</evidence>
<gene>
    <name evidence="2" type="ORF">PRZ01_12385</name>
</gene>
<feature type="region of interest" description="Disordered" evidence="1">
    <location>
        <begin position="97"/>
        <end position="119"/>
    </location>
</feature>
<comment type="caution">
    <text evidence="2">The sequence shown here is derived from an EMBL/GenBank/DDBJ whole genome shotgun (WGS) entry which is preliminary data.</text>
</comment>
<sequence>MQINDVRPESFVKQFRCDRCDLLAELGEAEFQEFVSIDLKAGYGSIFGDGNDVQIDLCQHCLKTSLGPWLRVSNTATRQALLEDRLRRFDAARHGGEFPTAADLSVPASMSKAEDGLEH</sequence>
<organism evidence="2 3">
    <name type="scientific">Roseateles koreensis</name>
    <dbReference type="NCBI Taxonomy" id="2987526"/>
    <lineage>
        <taxon>Bacteria</taxon>
        <taxon>Pseudomonadati</taxon>
        <taxon>Pseudomonadota</taxon>
        <taxon>Betaproteobacteria</taxon>
        <taxon>Burkholderiales</taxon>
        <taxon>Sphaerotilaceae</taxon>
        <taxon>Roseateles</taxon>
    </lineage>
</organism>
<accession>A0ABT5KSS4</accession>